<dbReference type="RefSeq" id="WP_208429161.1">
    <property type="nucleotide sequence ID" value="NZ_JAEPRJ010000001.1"/>
</dbReference>
<dbReference type="EMBL" id="JAEPRJ010000001">
    <property type="protein sequence ID" value="MBK5897694.1"/>
    <property type="molecule type" value="Genomic_DNA"/>
</dbReference>
<keyword evidence="1" id="KW-0812">Transmembrane</keyword>
<protein>
    <recommendedName>
        <fullName evidence="4">DNA-directed RNA polymerase subunit beta</fullName>
    </recommendedName>
</protein>
<feature type="transmembrane region" description="Helical" evidence="1">
    <location>
        <begin position="12"/>
        <end position="33"/>
    </location>
</feature>
<evidence type="ECO:0000313" key="2">
    <source>
        <dbReference type="EMBL" id="MBK5897694.1"/>
    </source>
</evidence>
<organism evidence="2 3">
    <name type="scientific">Catonella massiliensis</name>
    <dbReference type="NCBI Taxonomy" id="2799636"/>
    <lineage>
        <taxon>Bacteria</taxon>
        <taxon>Bacillati</taxon>
        <taxon>Bacillota</taxon>
        <taxon>Clostridia</taxon>
        <taxon>Lachnospirales</taxon>
        <taxon>Lachnospiraceae</taxon>
        <taxon>Catonella</taxon>
    </lineage>
</organism>
<evidence type="ECO:0008006" key="4">
    <source>
        <dbReference type="Google" id="ProtNLM"/>
    </source>
</evidence>
<proteinExistence type="predicted"/>
<sequence>METMELMNSIKIYCKYIIAFILYIGLLLIGAIGGGTRPGKDIWDDLVRWVKKN</sequence>
<reference evidence="2 3" key="1">
    <citation type="submission" date="2021-01" db="EMBL/GenBank/DDBJ databases">
        <title>Isolation and description of Catonella massiliensis sp. nov., a novel Catonella species, isolated from a stable periodontitis subject.</title>
        <authorList>
            <person name="Antezack A."/>
            <person name="Boxberger M."/>
            <person name="La Scola B."/>
            <person name="Monnet-Corti V."/>
        </authorList>
    </citation>
    <scope>NUCLEOTIDE SEQUENCE [LARGE SCALE GENOMIC DNA]</scope>
    <source>
        <strain evidence="2 3">Marseille-Q4567</strain>
    </source>
</reference>
<keyword evidence="3" id="KW-1185">Reference proteome</keyword>
<keyword evidence="1" id="KW-0472">Membrane</keyword>
<gene>
    <name evidence="2" type="ORF">JJN12_07885</name>
</gene>
<comment type="caution">
    <text evidence="2">The sequence shown here is derived from an EMBL/GenBank/DDBJ whole genome shotgun (WGS) entry which is preliminary data.</text>
</comment>
<evidence type="ECO:0000256" key="1">
    <source>
        <dbReference type="SAM" id="Phobius"/>
    </source>
</evidence>
<keyword evidence="1" id="KW-1133">Transmembrane helix</keyword>
<dbReference type="Proteomes" id="UP000604730">
    <property type="component" value="Unassembled WGS sequence"/>
</dbReference>
<name>A0ABS1J0L6_9FIRM</name>
<evidence type="ECO:0000313" key="3">
    <source>
        <dbReference type="Proteomes" id="UP000604730"/>
    </source>
</evidence>
<accession>A0ABS1J0L6</accession>